<accession>A0ABP0NMJ9</accession>
<name>A0ABP0NMJ9_9DINO</name>
<feature type="region of interest" description="Disordered" evidence="1">
    <location>
        <begin position="648"/>
        <end position="679"/>
    </location>
</feature>
<feature type="compositionally biased region" description="Low complexity" evidence="1">
    <location>
        <begin position="653"/>
        <end position="670"/>
    </location>
</feature>
<protein>
    <submittedName>
        <fullName evidence="3">DUF218 domain-containing protein</fullName>
    </submittedName>
</protein>
<evidence type="ECO:0000256" key="1">
    <source>
        <dbReference type="SAM" id="MobiDB-lite"/>
    </source>
</evidence>
<dbReference type="InterPro" id="IPR003848">
    <property type="entry name" value="DUF218"/>
</dbReference>
<dbReference type="Proteomes" id="UP001642464">
    <property type="component" value="Unassembled WGS sequence"/>
</dbReference>
<comment type="caution">
    <text evidence="3">The sequence shown here is derived from an EMBL/GenBank/DDBJ whole genome shotgun (WGS) entry which is preliminary data.</text>
</comment>
<evidence type="ECO:0000313" key="4">
    <source>
        <dbReference type="Proteomes" id="UP001642464"/>
    </source>
</evidence>
<keyword evidence="4" id="KW-1185">Reference proteome</keyword>
<gene>
    <name evidence="3" type="ORF">SCF082_LOCUS33299</name>
</gene>
<reference evidence="3 4" key="1">
    <citation type="submission" date="2024-02" db="EMBL/GenBank/DDBJ databases">
        <authorList>
            <person name="Chen Y."/>
            <person name="Shah S."/>
            <person name="Dougan E. K."/>
            <person name="Thang M."/>
            <person name="Chan C."/>
        </authorList>
    </citation>
    <scope>NUCLEOTIDE SEQUENCE [LARGE SCALE GENOMIC DNA]</scope>
</reference>
<feature type="domain" description="DUF218" evidence="2">
    <location>
        <begin position="442"/>
        <end position="575"/>
    </location>
</feature>
<sequence length="679" mass="74984">MKEVLAYSERKPVFPGSEDSSSDLFAVLPLRDAAALLPVDESGAPHLKQGADLLLRGHPARALDLLAQRVKALDQQIRGGHWTVARQLELVSADSVGLSKGPEGQEAAKLAHNANKLGEDGALRGDTLVDTLGVLDEGAIERLLDESAKGYSMRAEQGSLRGSFPRENVVSQCREAMTGSAEDAVQTACDVGGEQDSQHLRHRKERSDGVVTNAPPLVSGSRWTLSEASRRQAFEECRQHLATTCRRKDLRFEELGKVLLVQEQMYTRCSKTKGDLFPLPLPSSLEASSSPVFCADALVQALNSLYGTKTIERYREDSARLNLVGRLKKVVEESDLGGCEGSFWIGFGDFAGVRVLILVNELTKKEDMLKDEAIQVCEKLVFNNATLRSFYGLAEAEVTQDVIPPSLRFAGFGGKRASPRRVVLLQLGSSNDDQGNVDGEVWHRAKKVVSLWQSLSASNQVTILTSGGADPERFFNRTSKPHWHYVREVLLQLGLPEEQLERPGLEALHTVDEALLARELVIRLGQDLELLVITSAFHAKRARHLFQLALLDLQVELQVLPVPNASKGEKLQAYLLKEVETLRLLRRAPYGAWLEFLRSQPNAGALNENPQLCEPFFLSRQAAGSLRTAFREILRAKSRRCRRRLMAKEDSFDGSSSRSSSEAAEAVEAPSTKRLRLSE</sequence>
<evidence type="ECO:0000259" key="2">
    <source>
        <dbReference type="Pfam" id="PF02698"/>
    </source>
</evidence>
<dbReference type="Pfam" id="PF02698">
    <property type="entry name" value="DUF218"/>
    <property type="match status" value="1"/>
</dbReference>
<organism evidence="3 4">
    <name type="scientific">Durusdinium trenchii</name>
    <dbReference type="NCBI Taxonomy" id="1381693"/>
    <lineage>
        <taxon>Eukaryota</taxon>
        <taxon>Sar</taxon>
        <taxon>Alveolata</taxon>
        <taxon>Dinophyceae</taxon>
        <taxon>Suessiales</taxon>
        <taxon>Symbiodiniaceae</taxon>
        <taxon>Durusdinium</taxon>
    </lineage>
</organism>
<dbReference type="EMBL" id="CAXAMM010029480">
    <property type="protein sequence ID" value="CAK9064784.1"/>
    <property type="molecule type" value="Genomic_DNA"/>
</dbReference>
<evidence type="ECO:0000313" key="3">
    <source>
        <dbReference type="EMBL" id="CAK9064784.1"/>
    </source>
</evidence>
<proteinExistence type="predicted"/>
<dbReference type="CDD" id="cd06259">
    <property type="entry name" value="YdcF-like"/>
    <property type="match status" value="1"/>
</dbReference>